<reference evidence="1 2" key="1">
    <citation type="submission" date="2022-04" db="EMBL/GenBank/DDBJ databases">
        <title>Diverse halophilic archaea isolated from saline environments.</title>
        <authorList>
            <person name="Cui H.-L."/>
        </authorList>
    </citation>
    <scope>NUCLEOTIDE SEQUENCE [LARGE SCALE GENOMIC DNA]</scope>
    <source>
        <strain evidence="1 2">XZYJT49</strain>
    </source>
</reference>
<dbReference type="Proteomes" id="UP000830729">
    <property type="component" value="Chromosome"/>
</dbReference>
<protein>
    <submittedName>
        <fullName evidence="1">Uncharacterized protein</fullName>
    </submittedName>
</protein>
<organism evidence="1 2">
    <name type="scientific">Halorussus limi</name>
    <dbReference type="NCBI Taxonomy" id="2938695"/>
    <lineage>
        <taxon>Archaea</taxon>
        <taxon>Methanobacteriati</taxon>
        <taxon>Methanobacteriota</taxon>
        <taxon>Stenosarchaea group</taxon>
        <taxon>Halobacteria</taxon>
        <taxon>Halobacteriales</taxon>
        <taxon>Haladaptataceae</taxon>
        <taxon>Halorussus</taxon>
    </lineage>
</organism>
<dbReference type="GeneID" id="72185373"/>
<proteinExistence type="predicted"/>
<gene>
    <name evidence="1" type="ORF">M0R89_09200</name>
</gene>
<name>A0A8U0HPV5_9EURY</name>
<dbReference type="RefSeq" id="WP_248648784.1">
    <property type="nucleotide sequence ID" value="NZ_CP096659.1"/>
</dbReference>
<dbReference type="AlphaFoldDB" id="A0A8U0HPV5"/>
<evidence type="ECO:0000313" key="1">
    <source>
        <dbReference type="EMBL" id="UPV72724.1"/>
    </source>
</evidence>
<sequence length="62" mass="7205">MVEVKYEREEDRGKKVYQITENGQLLLKLLDEVEMVSILIRTADIPIEALDGVFTQNFQCEC</sequence>
<accession>A0A8U0HPV5</accession>
<dbReference type="KEGG" id="halx:M0R89_09200"/>
<dbReference type="EMBL" id="CP096659">
    <property type="protein sequence ID" value="UPV72724.1"/>
    <property type="molecule type" value="Genomic_DNA"/>
</dbReference>
<evidence type="ECO:0000313" key="2">
    <source>
        <dbReference type="Proteomes" id="UP000830729"/>
    </source>
</evidence>
<keyword evidence="2" id="KW-1185">Reference proteome</keyword>